<dbReference type="SMART" id="SM00849">
    <property type="entry name" value="Lactamase_B"/>
    <property type="match status" value="1"/>
</dbReference>
<protein>
    <submittedName>
        <fullName evidence="2">MBL fold metallo-hydrolase</fullName>
    </submittedName>
</protein>
<dbReference type="RefSeq" id="WP_250857085.1">
    <property type="nucleotide sequence ID" value="NZ_JAGSOJ010000001.1"/>
</dbReference>
<organism evidence="2 3">
    <name type="scientific">Oceanirhabdus seepicola</name>
    <dbReference type="NCBI Taxonomy" id="2828781"/>
    <lineage>
        <taxon>Bacteria</taxon>
        <taxon>Bacillati</taxon>
        <taxon>Bacillota</taxon>
        <taxon>Clostridia</taxon>
        <taxon>Eubacteriales</taxon>
        <taxon>Clostridiaceae</taxon>
        <taxon>Oceanirhabdus</taxon>
    </lineage>
</organism>
<accession>A0A9J6NVZ7</accession>
<dbReference type="Proteomes" id="UP001056429">
    <property type="component" value="Unassembled WGS sequence"/>
</dbReference>
<dbReference type="InterPro" id="IPR036866">
    <property type="entry name" value="RibonucZ/Hydroxyglut_hydro"/>
</dbReference>
<sequence length="275" mass="31171">MKLKVLVDNNTLCDSYGEWGLSFYIEDDNKKILFDTGYSNLFIENAEQMEINLKELDYVAISHGHSDHTWGLQHLIKLYREKGIIKNERPKIIAHNKAFLSRISPIGADFGTIVSEQELSNNFELELSKEVVWITDSLVFLGEIERKYNFENKEPIGKILESHGEKDDYLMDDTALVYKSTEGLVIIVGCSHSGICNIVEHAKKICKDDRVVDIIGGLHLLNPSKEQIDGTIEYMKNLNPKSLHPCHCTDLKSKIALSKVATVEELGVGSELEYR</sequence>
<dbReference type="PANTHER" id="PTHR13754:SF18">
    <property type="entry name" value="7,8-DIHYDROPTERIN-6-METHYL-4-(BETA-D-RIBOFURANOSYL)-AMINOBENZENE-5'-PHOSPHATE SYNTHASE"/>
    <property type="match status" value="1"/>
</dbReference>
<dbReference type="PANTHER" id="PTHR13754">
    <property type="entry name" value="METALLO-BETA-LACTAMASE SUPERFAMILY PROTEIN"/>
    <property type="match status" value="1"/>
</dbReference>
<gene>
    <name evidence="2" type="ORF">KDK92_00635</name>
</gene>
<dbReference type="AlphaFoldDB" id="A0A9J6NVZ7"/>
<dbReference type="SUPFAM" id="SSF56281">
    <property type="entry name" value="Metallo-hydrolase/oxidoreductase"/>
    <property type="match status" value="1"/>
</dbReference>
<evidence type="ECO:0000259" key="1">
    <source>
        <dbReference type="SMART" id="SM00849"/>
    </source>
</evidence>
<keyword evidence="3" id="KW-1185">Reference proteome</keyword>
<comment type="caution">
    <text evidence="2">The sequence shown here is derived from an EMBL/GenBank/DDBJ whole genome shotgun (WGS) entry which is preliminary data.</text>
</comment>
<dbReference type="EMBL" id="JAGSOJ010000001">
    <property type="protein sequence ID" value="MCM1988228.1"/>
    <property type="molecule type" value="Genomic_DNA"/>
</dbReference>
<dbReference type="CDD" id="cd07713">
    <property type="entry name" value="DHPS-like_MBL-fold"/>
    <property type="match status" value="1"/>
</dbReference>
<evidence type="ECO:0000313" key="2">
    <source>
        <dbReference type="EMBL" id="MCM1988228.1"/>
    </source>
</evidence>
<reference evidence="2" key="1">
    <citation type="journal article" date="2021" name="mSystems">
        <title>Bacteria and Archaea Synergistically Convert Glycine Betaine to Biogenic Methane in the Formosa Cold Seep of the South China Sea.</title>
        <authorList>
            <person name="Li L."/>
            <person name="Zhang W."/>
            <person name="Zhang S."/>
            <person name="Song L."/>
            <person name="Sun Q."/>
            <person name="Zhang H."/>
            <person name="Xiang H."/>
            <person name="Dong X."/>
        </authorList>
    </citation>
    <scope>NUCLEOTIDE SEQUENCE</scope>
    <source>
        <strain evidence="2">ZWT</strain>
    </source>
</reference>
<dbReference type="Pfam" id="PF00753">
    <property type="entry name" value="Lactamase_B"/>
    <property type="match status" value="1"/>
</dbReference>
<evidence type="ECO:0000313" key="3">
    <source>
        <dbReference type="Proteomes" id="UP001056429"/>
    </source>
</evidence>
<name>A0A9J6NVZ7_9CLOT</name>
<dbReference type="Gene3D" id="3.60.15.10">
    <property type="entry name" value="Ribonuclease Z/Hydroxyacylglutathione hydrolase-like"/>
    <property type="match status" value="1"/>
</dbReference>
<proteinExistence type="predicted"/>
<dbReference type="InterPro" id="IPR052926">
    <property type="entry name" value="Metallo-beta-lactamase_dom"/>
</dbReference>
<dbReference type="InterPro" id="IPR001279">
    <property type="entry name" value="Metallo-B-lactamas"/>
</dbReference>
<dbReference type="GO" id="GO:0016740">
    <property type="term" value="F:transferase activity"/>
    <property type="evidence" value="ECO:0007669"/>
    <property type="project" value="TreeGrafter"/>
</dbReference>
<reference evidence="2" key="2">
    <citation type="submission" date="2021-04" db="EMBL/GenBank/DDBJ databases">
        <authorList>
            <person name="Dong X."/>
        </authorList>
    </citation>
    <scope>NUCLEOTIDE SEQUENCE</scope>
    <source>
        <strain evidence="2">ZWT</strain>
    </source>
</reference>
<feature type="domain" description="Metallo-beta-lactamase" evidence="1">
    <location>
        <begin position="19"/>
        <end position="192"/>
    </location>
</feature>
<dbReference type="InterPro" id="IPR041712">
    <property type="entry name" value="DHPS-like_MBL-fold"/>
</dbReference>